<feature type="domain" description="Small acidic protein-like" evidence="2">
    <location>
        <begin position="421"/>
        <end position="494"/>
    </location>
</feature>
<feature type="compositionally biased region" description="Basic and acidic residues" evidence="1">
    <location>
        <begin position="392"/>
        <end position="413"/>
    </location>
</feature>
<dbReference type="Proteomes" id="UP000694386">
    <property type="component" value="Unplaced"/>
</dbReference>
<feature type="region of interest" description="Disordered" evidence="1">
    <location>
        <begin position="392"/>
        <end position="414"/>
    </location>
</feature>
<dbReference type="InterPro" id="IPR028124">
    <property type="entry name" value="SMAP_dom"/>
</dbReference>
<feature type="compositionally biased region" description="Basic residues" evidence="1">
    <location>
        <begin position="317"/>
        <end position="329"/>
    </location>
</feature>
<feature type="compositionally biased region" description="Basic and acidic residues" evidence="1">
    <location>
        <begin position="195"/>
        <end position="205"/>
    </location>
</feature>
<feature type="compositionally biased region" description="Polar residues" evidence="1">
    <location>
        <begin position="182"/>
        <end position="192"/>
    </location>
</feature>
<feature type="compositionally biased region" description="Basic residues" evidence="1">
    <location>
        <begin position="125"/>
        <end position="134"/>
    </location>
</feature>
<evidence type="ECO:0000313" key="4">
    <source>
        <dbReference type="Proteomes" id="UP000694386"/>
    </source>
</evidence>
<evidence type="ECO:0000256" key="1">
    <source>
        <dbReference type="SAM" id="MobiDB-lite"/>
    </source>
</evidence>
<accession>A0A8C2MVE3</accession>
<feature type="region of interest" description="Disordered" evidence="1">
    <location>
        <begin position="1"/>
        <end position="77"/>
    </location>
</feature>
<organism evidence="3 4">
    <name type="scientific">Cricetulus griseus</name>
    <name type="common">Chinese hamster</name>
    <name type="synonym">Cricetulus barabensis griseus</name>
    <dbReference type="NCBI Taxonomy" id="10029"/>
    <lineage>
        <taxon>Eukaryota</taxon>
        <taxon>Metazoa</taxon>
        <taxon>Chordata</taxon>
        <taxon>Craniata</taxon>
        <taxon>Vertebrata</taxon>
        <taxon>Euteleostomi</taxon>
        <taxon>Mammalia</taxon>
        <taxon>Eutheria</taxon>
        <taxon>Euarchontoglires</taxon>
        <taxon>Glires</taxon>
        <taxon>Rodentia</taxon>
        <taxon>Myomorpha</taxon>
        <taxon>Muroidea</taxon>
        <taxon>Cricetidae</taxon>
        <taxon>Cricetinae</taxon>
        <taxon>Cricetulus</taxon>
    </lineage>
</organism>
<name>A0A8C2MVE3_CRIGR</name>
<proteinExistence type="predicted"/>
<dbReference type="PANTHER" id="PTHR22426:SF1">
    <property type="entry name" value="LYSINE-RICH NUCLEOLAR PROTEIN 1"/>
    <property type="match status" value="1"/>
</dbReference>
<protein>
    <submittedName>
        <fullName evidence="3">Lysine rich nucleolar protein 1</fullName>
    </submittedName>
</protein>
<dbReference type="AlphaFoldDB" id="A0A8C2MVE3"/>
<dbReference type="Pfam" id="PF15477">
    <property type="entry name" value="SMAP"/>
    <property type="match status" value="1"/>
</dbReference>
<reference evidence="3" key="2">
    <citation type="submission" date="2025-09" db="UniProtKB">
        <authorList>
            <consortium name="Ensembl"/>
        </authorList>
    </citation>
    <scope>IDENTIFICATION</scope>
</reference>
<reference evidence="3" key="1">
    <citation type="submission" date="2025-08" db="UniProtKB">
        <authorList>
            <consortium name="Ensembl"/>
        </authorList>
    </citation>
    <scope>IDENTIFICATION</scope>
</reference>
<sequence length="517" mass="58650">MHAVSTATVGSMGPRPGRRRPSRGREQDAKMTSGSRRRGRSRGEACPAGGPGMVTKTQKVDLGPLLPERKKKKKKKKVVVAEVAEPETQYSVLNNNDYFVDVSSPRATSPSNNVDEGQVPEMSSSKRKKKKKSPSAHLKEHLQSETIRAGQKKSLSPRRQVLEQSAECLIGEKKKKRRKSLPQATSQGSCLKTSPDPRHAEEVSKAGKKSKKHRKEKKVLDMETFLPQDSWLYEAGDALHPCSWRMEAEEQSALGQKRKQGSPREHSMKKKKKKTHQEGDIPPVYSRFSMENSLKKRSKKSFKSEALEYIPIDSRKAPGKKKAKSKKKVEKLDGEGLAVKRKKKKRKENGVKEDPWREEEEQSDTDLEVVLEKKGNMDEACIDQVRRKALQEEIDRESGKTEASEHRKWKVEPKGTQFGQWDTAGFENEEQKLKFLKLMGGFKHLSPSFSRSPSMTNRSNMALDKKSSDMLRQNLQQDYDRAMSWKCNRGAGLGFSSEARKVFYIDRNASKSIKLQD</sequence>
<feature type="compositionally biased region" description="Polar residues" evidence="1">
    <location>
        <begin position="105"/>
        <end position="115"/>
    </location>
</feature>
<feature type="region of interest" description="Disordered" evidence="1">
    <location>
        <begin position="248"/>
        <end position="368"/>
    </location>
</feature>
<feature type="compositionally biased region" description="Acidic residues" evidence="1">
    <location>
        <begin position="356"/>
        <end position="368"/>
    </location>
</feature>
<dbReference type="Ensembl" id="ENSCGRT00001025229.1">
    <property type="protein sequence ID" value="ENSCGRP00001020985.1"/>
    <property type="gene ID" value="ENSCGRG00001019968.1"/>
</dbReference>
<feature type="compositionally biased region" description="Basic residues" evidence="1">
    <location>
        <begin position="206"/>
        <end position="217"/>
    </location>
</feature>
<evidence type="ECO:0000259" key="2">
    <source>
        <dbReference type="Pfam" id="PF15477"/>
    </source>
</evidence>
<feature type="region of interest" description="Disordered" evidence="1">
    <location>
        <begin position="100"/>
        <end position="221"/>
    </location>
</feature>
<dbReference type="PANTHER" id="PTHR22426">
    <property type="entry name" value="ARGININE_SERINE-RICH COILED-COIL PROTEIN 2"/>
    <property type="match status" value="1"/>
</dbReference>
<evidence type="ECO:0000313" key="3">
    <source>
        <dbReference type="Ensembl" id="ENSCGRP00001020985.1"/>
    </source>
</evidence>
<feature type="compositionally biased region" description="Basic residues" evidence="1">
    <location>
        <begin position="256"/>
        <end position="275"/>
    </location>
</feature>